<reference evidence="2" key="2">
    <citation type="submission" date="2019-02" db="EMBL/GenBank/DDBJ databases">
        <title>Opniocepnalus argus Var Kimnra genome.</title>
        <authorList>
            <person name="Zhou C."/>
            <person name="Xiao S."/>
        </authorList>
    </citation>
    <scope>NUCLEOTIDE SEQUENCE [LARGE SCALE GENOMIC DNA]</scope>
</reference>
<protein>
    <submittedName>
        <fullName evidence="1">Uncharacterized protein</fullName>
    </submittedName>
</protein>
<reference evidence="1 2" key="1">
    <citation type="submission" date="2019-02" db="EMBL/GenBank/DDBJ databases">
        <title>Opniocepnalus argus genome.</title>
        <authorList>
            <person name="Zhou C."/>
            <person name="Xiao S."/>
        </authorList>
    </citation>
    <scope>NUCLEOTIDE SEQUENCE [LARGE SCALE GENOMIC DNA]</scope>
    <source>
        <strain evidence="1">OARG1902GOOAL</strain>
        <tissue evidence="1">Muscle</tissue>
    </source>
</reference>
<name>A0A6G1PU08_CHAAH</name>
<organism evidence="1 2">
    <name type="scientific">Channa argus</name>
    <name type="common">Northern snakehead</name>
    <name type="synonym">Ophicephalus argus</name>
    <dbReference type="NCBI Taxonomy" id="215402"/>
    <lineage>
        <taxon>Eukaryota</taxon>
        <taxon>Metazoa</taxon>
        <taxon>Chordata</taxon>
        <taxon>Craniata</taxon>
        <taxon>Vertebrata</taxon>
        <taxon>Euteleostomi</taxon>
        <taxon>Actinopterygii</taxon>
        <taxon>Neopterygii</taxon>
        <taxon>Teleostei</taxon>
        <taxon>Neoteleostei</taxon>
        <taxon>Acanthomorphata</taxon>
        <taxon>Anabantaria</taxon>
        <taxon>Anabantiformes</taxon>
        <taxon>Channoidei</taxon>
        <taxon>Channidae</taxon>
        <taxon>Channa</taxon>
    </lineage>
</organism>
<keyword evidence="2" id="KW-1185">Reference proteome</keyword>
<dbReference type="Proteomes" id="UP000503349">
    <property type="component" value="Chromosome 9"/>
</dbReference>
<evidence type="ECO:0000313" key="1">
    <source>
        <dbReference type="EMBL" id="KAF3693821.1"/>
    </source>
</evidence>
<proteinExistence type="predicted"/>
<sequence>MMRTFMTVSKVLSDGHPNKNCGVCTFKTRISRDNFLILKQKLQNSKAAATGYLFRCQ</sequence>
<accession>A0A6G1PU08</accession>
<evidence type="ECO:0000313" key="2">
    <source>
        <dbReference type="Proteomes" id="UP000503349"/>
    </source>
</evidence>
<dbReference type="EMBL" id="CM015720">
    <property type="protein sequence ID" value="KAF3693821.1"/>
    <property type="molecule type" value="Genomic_DNA"/>
</dbReference>
<dbReference type="AlphaFoldDB" id="A0A6G1PU08"/>
<gene>
    <name evidence="1" type="ORF">EXN66_Car009497</name>
</gene>